<dbReference type="GO" id="GO:0043190">
    <property type="term" value="C:ATP-binding cassette (ABC) transporter complex"/>
    <property type="evidence" value="ECO:0007669"/>
    <property type="project" value="InterPro"/>
</dbReference>
<name>A0A4R3K2B4_9FIRM</name>
<reference evidence="10 11" key="1">
    <citation type="submission" date="2019-03" db="EMBL/GenBank/DDBJ databases">
        <title>Genomic Encyclopedia of Type Strains, Phase IV (KMG-IV): sequencing the most valuable type-strain genomes for metagenomic binning, comparative biology and taxonomic classification.</title>
        <authorList>
            <person name="Goeker M."/>
        </authorList>
    </citation>
    <scope>NUCLEOTIDE SEQUENCE [LARGE SCALE GENOMIC DNA]</scope>
    <source>
        <strain evidence="10 11">DSM 29489</strain>
    </source>
</reference>
<dbReference type="Gene3D" id="1.10.3720.10">
    <property type="entry name" value="MetI-like"/>
    <property type="match status" value="1"/>
</dbReference>
<dbReference type="NCBIfam" id="TIGR01726">
    <property type="entry name" value="HEQRo_perm_3TM"/>
    <property type="match status" value="1"/>
</dbReference>
<sequence>MSDLNFSVLIQYVHLLPSALLTTIKIGILGFLLALLIAIIVGTLRSIKLPGIISVILTFYVEAFRGTPLLVQLFLVYYGLPAFGIKMTPLVAAILTMGLNSGAYLSENVRAAILAVDKGQYEVAAMLGYTSFQTSVHIVLPQAVRIAIPSFMNGFSSLVKETSIVSILPVVELTKLGNQIYARTYHPFEIYITLGVLYFVLTYFATFFARMLERRMSKWTL</sequence>
<keyword evidence="5" id="KW-0029">Amino-acid transport</keyword>
<evidence type="ECO:0000259" key="9">
    <source>
        <dbReference type="PROSITE" id="PS50928"/>
    </source>
</evidence>
<keyword evidence="3" id="KW-1003">Cell membrane</keyword>
<evidence type="ECO:0000256" key="5">
    <source>
        <dbReference type="ARBA" id="ARBA00022970"/>
    </source>
</evidence>
<dbReference type="CDD" id="cd06261">
    <property type="entry name" value="TM_PBP2"/>
    <property type="match status" value="1"/>
</dbReference>
<evidence type="ECO:0000256" key="8">
    <source>
        <dbReference type="RuleBase" id="RU363032"/>
    </source>
</evidence>
<feature type="transmembrane region" description="Helical" evidence="8">
    <location>
        <begin position="20"/>
        <end position="44"/>
    </location>
</feature>
<keyword evidence="6 8" id="KW-1133">Transmembrane helix</keyword>
<dbReference type="EMBL" id="SLZZ01000024">
    <property type="protein sequence ID" value="TCS76411.1"/>
    <property type="molecule type" value="Genomic_DNA"/>
</dbReference>
<evidence type="ECO:0000256" key="7">
    <source>
        <dbReference type="ARBA" id="ARBA00023136"/>
    </source>
</evidence>
<feature type="transmembrane region" description="Helical" evidence="8">
    <location>
        <begin position="190"/>
        <end position="209"/>
    </location>
</feature>
<keyword evidence="2 8" id="KW-0813">Transport</keyword>
<dbReference type="Pfam" id="PF00528">
    <property type="entry name" value="BPD_transp_1"/>
    <property type="match status" value="1"/>
</dbReference>
<gene>
    <name evidence="10" type="ORF">EDD59_12427</name>
</gene>
<dbReference type="InterPro" id="IPR043429">
    <property type="entry name" value="ArtM/GltK/GlnP/TcyL/YhdX-like"/>
</dbReference>
<comment type="subcellular location">
    <subcellularLocation>
        <location evidence="1 8">Cell membrane</location>
        <topology evidence="1 8">Multi-pass membrane protein</topology>
    </subcellularLocation>
</comment>
<evidence type="ECO:0000313" key="11">
    <source>
        <dbReference type="Proteomes" id="UP000295726"/>
    </source>
</evidence>
<evidence type="ECO:0000256" key="6">
    <source>
        <dbReference type="ARBA" id="ARBA00022989"/>
    </source>
</evidence>
<dbReference type="OrthoDB" id="9787841at2"/>
<evidence type="ECO:0000313" key="10">
    <source>
        <dbReference type="EMBL" id="TCS76411.1"/>
    </source>
</evidence>
<feature type="domain" description="ABC transmembrane type-1" evidence="9">
    <location>
        <begin position="20"/>
        <end position="209"/>
    </location>
</feature>
<dbReference type="GO" id="GO:0022857">
    <property type="term" value="F:transmembrane transporter activity"/>
    <property type="evidence" value="ECO:0007669"/>
    <property type="project" value="InterPro"/>
</dbReference>
<dbReference type="InterPro" id="IPR035906">
    <property type="entry name" value="MetI-like_sf"/>
</dbReference>
<evidence type="ECO:0000256" key="1">
    <source>
        <dbReference type="ARBA" id="ARBA00004651"/>
    </source>
</evidence>
<dbReference type="SUPFAM" id="SSF161098">
    <property type="entry name" value="MetI-like"/>
    <property type="match status" value="1"/>
</dbReference>
<dbReference type="GO" id="GO:0006865">
    <property type="term" value="P:amino acid transport"/>
    <property type="evidence" value="ECO:0007669"/>
    <property type="project" value="UniProtKB-KW"/>
</dbReference>
<proteinExistence type="inferred from homology"/>
<dbReference type="PANTHER" id="PTHR30614">
    <property type="entry name" value="MEMBRANE COMPONENT OF AMINO ACID ABC TRANSPORTER"/>
    <property type="match status" value="1"/>
</dbReference>
<evidence type="ECO:0000256" key="3">
    <source>
        <dbReference type="ARBA" id="ARBA00022475"/>
    </source>
</evidence>
<comment type="similarity">
    <text evidence="8">Belongs to the binding-protein-dependent transport system permease family.</text>
</comment>
<keyword evidence="11" id="KW-1185">Reference proteome</keyword>
<dbReference type="RefSeq" id="WP_132382919.1">
    <property type="nucleotide sequence ID" value="NZ_DAIQXH010000017.1"/>
</dbReference>
<dbReference type="Proteomes" id="UP000295726">
    <property type="component" value="Unassembled WGS sequence"/>
</dbReference>
<dbReference type="AlphaFoldDB" id="A0A4R3K2B4"/>
<dbReference type="InterPro" id="IPR010065">
    <property type="entry name" value="AA_ABC_transptr_permease_3TM"/>
</dbReference>
<evidence type="ECO:0000256" key="4">
    <source>
        <dbReference type="ARBA" id="ARBA00022692"/>
    </source>
</evidence>
<accession>A0A4R3K2B4</accession>
<dbReference type="InterPro" id="IPR000515">
    <property type="entry name" value="MetI-like"/>
</dbReference>
<dbReference type="PANTHER" id="PTHR30614:SF0">
    <property type="entry name" value="L-CYSTINE TRANSPORT SYSTEM PERMEASE PROTEIN TCYL"/>
    <property type="match status" value="1"/>
</dbReference>
<evidence type="ECO:0000256" key="2">
    <source>
        <dbReference type="ARBA" id="ARBA00022448"/>
    </source>
</evidence>
<keyword evidence="7 8" id="KW-0472">Membrane</keyword>
<protein>
    <submittedName>
        <fullName evidence="10">Amino acid ABC transporter membrane protein (PAAT family)</fullName>
    </submittedName>
</protein>
<dbReference type="PROSITE" id="PS50928">
    <property type="entry name" value="ABC_TM1"/>
    <property type="match status" value="1"/>
</dbReference>
<comment type="caution">
    <text evidence="10">The sequence shown here is derived from an EMBL/GenBank/DDBJ whole genome shotgun (WGS) entry which is preliminary data.</text>
</comment>
<keyword evidence="4 8" id="KW-0812">Transmembrane</keyword>
<organism evidence="10 11">
    <name type="scientific">Muricomes intestini</name>
    <dbReference type="NCBI Taxonomy" id="1796634"/>
    <lineage>
        <taxon>Bacteria</taxon>
        <taxon>Bacillati</taxon>
        <taxon>Bacillota</taxon>
        <taxon>Clostridia</taxon>
        <taxon>Lachnospirales</taxon>
        <taxon>Lachnospiraceae</taxon>
        <taxon>Muricomes</taxon>
    </lineage>
</organism>